<dbReference type="eggNOG" id="ENOG502QSSS">
    <property type="taxonomic scope" value="Eukaryota"/>
</dbReference>
<keyword evidence="1" id="KW-0812">Transmembrane</keyword>
<dbReference type="OMA" id="EGLITWT"/>
<keyword evidence="1" id="KW-0472">Membrane</keyword>
<dbReference type="HOGENOM" id="CLU_090458_1_0_1"/>
<dbReference type="KEGG" id="smo:SELMODRAFT_15845"/>
<organism evidence="3">
    <name type="scientific">Selaginella moellendorffii</name>
    <name type="common">Spikemoss</name>
    <dbReference type="NCBI Taxonomy" id="88036"/>
    <lineage>
        <taxon>Eukaryota</taxon>
        <taxon>Viridiplantae</taxon>
        <taxon>Streptophyta</taxon>
        <taxon>Embryophyta</taxon>
        <taxon>Tracheophyta</taxon>
        <taxon>Lycopodiopsida</taxon>
        <taxon>Selaginellales</taxon>
        <taxon>Selaginellaceae</taxon>
        <taxon>Selaginella</taxon>
    </lineage>
</organism>
<keyword evidence="3" id="KW-1185">Reference proteome</keyword>
<dbReference type="OrthoDB" id="205546at2759"/>
<dbReference type="InParanoid" id="D8REQ5"/>
<dbReference type="PANTHER" id="PTHR36774">
    <property type="entry name" value="INSULIN-INDUCED PROTEIN"/>
    <property type="match status" value="1"/>
</dbReference>
<name>D8REQ5_SELML</name>
<feature type="transmembrane region" description="Helical" evidence="1">
    <location>
        <begin position="164"/>
        <end position="182"/>
    </location>
</feature>
<proteinExistence type="predicted"/>
<dbReference type="PANTHER" id="PTHR36774:SF1">
    <property type="entry name" value="INSULIN-INDUCED PROTEIN"/>
    <property type="match status" value="1"/>
</dbReference>
<protein>
    <submittedName>
        <fullName evidence="2">Uncharacterized protein</fullName>
    </submittedName>
</protein>
<evidence type="ECO:0000313" key="2">
    <source>
        <dbReference type="EMBL" id="EFJ29704.1"/>
    </source>
</evidence>
<feature type="non-terminal residue" evidence="2">
    <location>
        <position position="198"/>
    </location>
</feature>
<feature type="transmembrane region" description="Helical" evidence="1">
    <location>
        <begin position="126"/>
        <end position="144"/>
    </location>
</feature>
<dbReference type="Gramene" id="EFJ29704">
    <property type="protein sequence ID" value="EFJ29704"/>
    <property type="gene ID" value="SELMODRAFT_15845"/>
</dbReference>
<keyword evidence="1" id="KW-1133">Transmembrane helix</keyword>
<dbReference type="AlphaFoldDB" id="D8REQ5"/>
<dbReference type="EMBL" id="GL377577">
    <property type="protein sequence ID" value="EFJ29704.1"/>
    <property type="molecule type" value="Genomic_DNA"/>
</dbReference>
<feature type="non-terminal residue" evidence="2">
    <location>
        <position position="1"/>
    </location>
</feature>
<accession>D8REQ5</accession>
<evidence type="ECO:0000256" key="1">
    <source>
        <dbReference type="SAM" id="Phobius"/>
    </source>
</evidence>
<gene>
    <name evidence="2" type="ORF">SELMODRAFT_15845</name>
</gene>
<evidence type="ECO:0000313" key="3">
    <source>
        <dbReference type="Proteomes" id="UP000001514"/>
    </source>
</evidence>
<sequence>ALFGAGFILGPLLDAIHSSVELQVYGNWAINIGPLRTNLWVFPILGTFYGVVGLLHLALDEQFARNRPIRPPSFEKLALCFVYLVFYLELSAQLYRANVPYNIEAYILFAGAQLNWALFEGTVHGFALASLVGVLCPALEIPIIKWFHLWHYSNPNIFIFDEGVVTWVICCYFAYTPFLSNLSRWLKANITAPSTEKE</sequence>
<dbReference type="FunCoup" id="D8REQ5">
    <property type="interactions" value="1172"/>
</dbReference>
<dbReference type="STRING" id="88036.D8REQ5"/>
<feature type="transmembrane region" description="Helical" evidence="1">
    <location>
        <begin position="39"/>
        <end position="57"/>
    </location>
</feature>
<reference evidence="2 3" key="1">
    <citation type="journal article" date="2011" name="Science">
        <title>The Selaginella genome identifies genetic changes associated with the evolution of vascular plants.</title>
        <authorList>
            <person name="Banks J.A."/>
            <person name="Nishiyama T."/>
            <person name="Hasebe M."/>
            <person name="Bowman J.L."/>
            <person name="Gribskov M."/>
            <person name="dePamphilis C."/>
            <person name="Albert V.A."/>
            <person name="Aono N."/>
            <person name="Aoyama T."/>
            <person name="Ambrose B.A."/>
            <person name="Ashton N.W."/>
            <person name="Axtell M.J."/>
            <person name="Barker E."/>
            <person name="Barker M.S."/>
            <person name="Bennetzen J.L."/>
            <person name="Bonawitz N.D."/>
            <person name="Chapple C."/>
            <person name="Cheng C."/>
            <person name="Correa L.G."/>
            <person name="Dacre M."/>
            <person name="DeBarry J."/>
            <person name="Dreyer I."/>
            <person name="Elias M."/>
            <person name="Engstrom E.M."/>
            <person name="Estelle M."/>
            <person name="Feng L."/>
            <person name="Finet C."/>
            <person name="Floyd S.K."/>
            <person name="Frommer W.B."/>
            <person name="Fujita T."/>
            <person name="Gramzow L."/>
            <person name="Gutensohn M."/>
            <person name="Harholt J."/>
            <person name="Hattori M."/>
            <person name="Heyl A."/>
            <person name="Hirai T."/>
            <person name="Hiwatashi Y."/>
            <person name="Ishikawa M."/>
            <person name="Iwata M."/>
            <person name="Karol K.G."/>
            <person name="Koehler B."/>
            <person name="Kolukisaoglu U."/>
            <person name="Kubo M."/>
            <person name="Kurata T."/>
            <person name="Lalonde S."/>
            <person name="Li K."/>
            <person name="Li Y."/>
            <person name="Litt A."/>
            <person name="Lyons E."/>
            <person name="Manning G."/>
            <person name="Maruyama T."/>
            <person name="Michael T.P."/>
            <person name="Mikami K."/>
            <person name="Miyazaki S."/>
            <person name="Morinaga S."/>
            <person name="Murata T."/>
            <person name="Mueller-Roeber B."/>
            <person name="Nelson D.R."/>
            <person name="Obara M."/>
            <person name="Oguri Y."/>
            <person name="Olmstead R.G."/>
            <person name="Onodera N."/>
            <person name="Petersen B.L."/>
            <person name="Pils B."/>
            <person name="Prigge M."/>
            <person name="Rensing S.A."/>
            <person name="Riano-Pachon D.M."/>
            <person name="Roberts A.W."/>
            <person name="Sato Y."/>
            <person name="Scheller H.V."/>
            <person name="Schulz B."/>
            <person name="Schulz C."/>
            <person name="Shakirov E.V."/>
            <person name="Shibagaki N."/>
            <person name="Shinohara N."/>
            <person name="Shippen D.E."/>
            <person name="Soerensen I."/>
            <person name="Sotooka R."/>
            <person name="Sugimoto N."/>
            <person name="Sugita M."/>
            <person name="Sumikawa N."/>
            <person name="Tanurdzic M."/>
            <person name="Theissen G."/>
            <person name="Ulvskov P."/>
            <person name="Wakazuki S."/>
            <person name="Weng J.K."/>
            <person name="Willats W.W."/>
            <person name="Wipf D."/>
            <person name="Wolf P.G."/>
            <person name="Yang L."/>
            <person name="Zimmer A.D."/>
            <person name="Zhu Q."/>
            <person name="Mitros T."/>
            <person name="Hellsten U."/>
            <person name="Loque D."/>
            <person name="Otillar R."/>
            <person name="Salamov A."/>
            <person name="Schmutz J."/>
            <person name="Shapiro H."/>
            <person name="Lindquist E."/>
            <person name="Lucas S."/>
            <person name="Rokhsar D."/>
            <person name="Grigoriev I.V."/>
        </authorList>
    </citation>
    <scope>NUCLEOTIDE SEQUENCE [LARGE SCALE GENOMIC DNA]</scope>
</reference>
<dbReference type="Proteomes" id="UP000001514">
    <property type="component" value="Unassembled WGS sequence"/>
</dbReference>